<name>L9VS06_HALJB</name>
<organism evidence="1 2">
    <name type="scientific">Halalkalicoccus jeotgali (strain DSM 18796 / CECT 7217 / JCM 14584 / KCTC 4019 / B3)</name>
    <dbReference type="NCBI Taxonomy" id="795797"/>
    <lineage>
        <taxon>Archaea</taxon>
        <taxon>Methanobacteriati</taxon>
        <taxon>Methanobacteriota</taxon>
        <taxon>Stenosarchaea group</taxon>
        <taxon>Halobacteria</taxon>
        <taxon>Halobacteriales</taxon>
        <taxon>Halococcaceae</taxon>
        <taxon>Halalkalicoccus</taxon>
    </lineage>
</organism>
<keyword evidence="2" id="KW-1185">Reference proteome</keyword>
<sequence length="147" mass="16775">MYRADIEAACPEASYGRLRRLTEEIGLLNETSEGADSYLLNQRTNGRVYGDEMGPAVNDELQRVTQHINRDPHVRQVIAEALEVSPNQVNSVLFEGDLFEKRDRLEETVNAIKANETVQQGDYGRLDWRSTPNVYEATERAVSLHRR</sequence>
<dbReference type="EMBL" id="AOHV01000012">
    <property type="protein sequence ID" value="ELY39944.1"/>
    <property type="molecule type" value="Genomic_DNA"/>
</dbReference>
<reference evidence="1 2" key="1">
    <citation type="journal article" date="2014" name="PLoS Genet.">
        <title>Phylogenetically driven sequencing of extremely halophilic archaea reveals strategies for static and dynamic osmo-response.</title>
        <authorList>
            <person name="Becker E.A."/>
            <person name="Seitzer P.M."/>
            <person name="Tritt A."/>
            <person name="Larsen D."/>
            <person name="Krusor M."/>
            <person name="Yao A.I."/>
            <person name="Wu D."/>
            <person name="Madern D."/>
            <person name="Eisen J.A."/>
            <person name="Darling A.E."/>
            <person name="Facciotti M.T."/>
        </authorList>
    </citation>
    <scope>NUCLEOTIDE SEQUENCE [LARGE SCALE GENOMIC DNA]</scope>
    <source>
        <strain evidence="2">DSM 18796 / CECT 7217 / JCM 14584 / KCTC 4019 / B3</strain>
    </source>
</reference>
<evidence type="ECO:0000313" key="1">
    <source>
        <dbReference type="EMBL" id="ELY39944.1"/>
    </source>
</evidence>
<accession>L9VS06</accession>
<protein>
    <submittedName>
        <fullName evidence="1">Uncharacterized protein</fullName>
    </submittedName>
</protein>
<evidence type="ECO:0000313" key="2">
    <source>
        <dbReference type="Proteomes" id="UP000011645"/>
    </source>
</evidence>
<gene>
    <name evidence="1" type="ORF">C497_04277</name>
</gene>
<dbReference type="Proteomes" id="UP000011645">
    <property type="component" value="Unassembled WGS sequence"/>
</dbReference>
<dbReference type="AlphaFoldDB" id="L9VS06"/>
<proteinExistence type="predicted"/>
<comment type="caution">
    <text evidence="1">The sequence shown here is derived from an EMBL/GenBank/DDBJ whole genome shotgun (WGS) entry which is preliminary data.</text>
</comment>